<accession>A0A1I3PAP3</accession>
<proteinExistence type="predicted"/>
<evidence type="ECO:0000313" key="1">
    <source>
        <dbReference type="EMBL" id="SFJ18654.1"/>
    </source>
</evidence>
<dbReference type="EMBL" id="FORR01000005">
    <property type="protein sequence ID" value="SFJ18654.1"/>
    <property type="molecule type" value="Genomic_DNA"/>
</dbReference>
<name>A0A1I3PAP3_9BACL</name>
<sequence length="166" mass="19461">MDKKTLIKLLYDFGIPDPEYWADQELNNDIWAHLAAFRFLRPLQNDLDGYLERPEDWINSELNRCHSEIGHIINSMLEAGIPPKDIGLFAYWIARYAYIGVLHRLSDPAGGDYDLENEGEELPRWRLIETYIRKDGDTVREINTGRYIPELHTLFPYRNPEGKPKT</sequence>
<dbReference type="AlphaFoldDB" id="A0A1I3PAP3"/>
<dbReference type="Proteomes" id="UP000199545">
    <property type="component" value="Unassembled WGS sequence"/>
</dbReference>
<reference evidence="1 2" key="1">
    <citation type="submission" date="2016-10" db="EMBL/GenBank/DDBJ databases">
        <authorList>
            <person name="de Groot N.N."/>
        </authorList>
    </citation>
    <scope>NUCLEOTIDE SEQUENCE [LARGE SCALE GENOMIC DNA]</scope>
    <source>
        <strain evidence="1 2">DSM 44778</strain>
    </source>
</reference>
<gene>
    <name evidence="1" type="ORF">SAMN05421852_105160</name>
</gene>
<protein>
    <submittedName>
        <fullName evidence="1">Uncharacterized protein</fullName>
    </submittedName>
</protein>
<organism evidence="1 2">
    <name type="scientific">Thermoflavimicrobium dichotomicum</name>
    <dbReference type="NCBI Taxonomy" id="46223"/>
    <lineage>
        <taxon>Bacteria</taxon>
        <taxon>Bacillati</taxon>
        <taxon>Bacillota</taxon>
        <taxon>Bacilli</taxon>
        <taxon>Bacillales</taxon>
        <taxon>Thermoactinomycetaceae</taxon>
        <taxon>Thermoflavimicrobium</taxon>
    </lineage>
</organism>
<evidence type="ECO:0000313" key="2">
    <source>
        <dbReference type="Proteomes" id="UP000199545"/>
    </source>
</evidence>
<keyword evidence="2" id="KW-1185">Reference proteome</keyword>
<dbReference type="RefSeq" id="WP_245739776.1">
    <property type="nucleotide sequence ID" value="NZ_FORR01000005.1"/>
</dbReference>